<proteinExistence type="predicted"/>
<dbReference type="RefSeq" id="WP_163964989.1">
    <property type="nucleotide sequence ID" value="NZ_JAAGNX010000002.1"/>
</dbReference>
<keyword evidence="1" id="KW-0472">Membrane</keyword>
<keyword evidence="1" id="KW-0812">Transmembrane</keyword>
<sequence>MGSEKPEIKKRENSFHSLLFNILIPVILLTQGDRLISSPASVLVLALAFPVSYFLWDFQRRKRPNFISILGFVSILLTGGVGLMQLPRFWFIIKETAIPAIIGLAVIGSLFTRYPLIRLLVFSKELFDVDHIQTALKERGREEAMEKLLSRATLLLSISFFISAILNFFLASHFIQTEPTIDAAQFNAEVGAMTGWSFVVIALPSTLFLFGILYMVAHGIKKHAGLGFEEALSPHLREEEKKNED</sequence>
<dbReference type="AlphaFoldDB" id="A0A6B2M2R1"/>
<feature type="transmembrane region" description="Helical" evidence="1">
    <location>
        <begin position="154"/>
        <end position="175"/>
    </location>
</feature>
<keyword evidence="3" id="KW-1185">Reference proteome</keyword>
<feature type="transmembrane region" description="Helical" evidence="1">
    <location>
        <begin position="195"/>
        <end position="216"/>
    </location>
</feature>
<dbReference type="EMBL" id="JAAGNX010000002">
    <property type="protein sequence ID" value="NDV62676.1"/>
    <property type="molecule type" value="Genomic_DNA"/>
</dbReference>
<dbReference type="NCBIfam" id="NF041646">
    <property type="entry name" value="VC0807_fam"/>
    <property type="match status" value="1"/>
</dbReference>
<name>A0A6B2M2R1_9BACT</name>
<feature type="transmembrane region" description="Helical" evidence="1">
    <location>
        <begin position="12"/>
        <end position="30"/>
    </location>
</feature>
<comment type="caution">
    <text evidence="2">The sequence shown here is derived from an EMBL/GenBank/DDBJ whole genome shotgun (WGS) entry which is preliminary data.</text>
</comment>
<dbReference type="Proteomes" id="UP000478417">
    <property type="component" value="Unassembled WGS sequence"/>
</dbReference>
<evidence type="ECO:0000313" key="2">
    <source>
        <dbReference type="EMBL" id="NDV62676.1"/>
    </source>
</evidence>
<protein>
    <recommendedName>
        <fullName evidence="4">MFS transporter</fullName>
    </recommendedName>
</protein>
<reference evidence="2 3" key="1">
    <citation type="submission" date="2020-02" db="EMBL/GenBank/DDBJ databases">
        <title>Albibacoteraceae fam. nov., the first described family within the subdivision 4 Verrucomicrobia.</title>
        <authorList>
            <person name="Xi F."/>
        </authorList>
    </citation>
    <scope>NUCLEOTIDE SEQUENCE [LARGE SCALE GENOMIC DNA]</scope>
    <source>
        <strain evidence="2 3">CK1056</strain>
    </source>
</reference>
<accession>A0A6B2M2R1</accession>
<evidence type="ECO:0008006" key="4">
    <source>
        <dbReference type="Google" id="ProtNLM"/>
    </source>
</evidence>
<feature type="transmembrane region" description="Helical" evidence="1">
    <location>
        <begin position="97"/>
        <end position="116"/>
    </location>
</feature>
<keyword evidence="1" id="KW-1133">Transmembrane helix</keyword>
<feature type="transmembrane region" description="Helical" evidence="1">
    <location>
        <begin position="36"/>
        <end position="56"/>
    </location>
</feature>
<feature type="transmembrane region" description="Helical" evidence="1">
    <location>
        <begin position="68"/>
        <end position="91"/>
    </location>
</feature>
<evidence type="ECO:0000313" key="3">
    <source>
        <dbReference type="Proteomes" id="UP000478417"/>
    </source>
</evidence>
<evidence type="ECO:0000256" key="1">
    <source>
        <dbReference type="SAM" id="Phobius"/>
    </source>
</evidence>
<gene>
    <name evidence="2" type="ORF">G0Q06_09460</name>
</gene>
<organism evidence="2 3">
    <name type="scientific">Oceanipulchritudo coccoides</name>
    <dbReference type="NCBI Taxonomy" id="2706888"/>
    <lineage>
        <taxon>Bacteria</taxon>
        <taxon>Pseudomonadati</taxon>
        <taxon>Verrucomicrobiota</taxon>
        <taxon>Opitutia</taxon>
        <taxon>Puniceicoccales</taxon>
        <taxon>Oceanipulchritudinaceae</taxon>
        <taxon>Oceanipulchritudo</taxon>
    </lineage>
</organism>